<proteinExistence type="predicted"/>
<sequence length="579" mass="62453">MDMGQPVSVGACGALGQGGQAPRRNCFLGHHDPHPQQVAHRHHHPLQGQPHSLGPVTVATMAPNANGARSETGDGLNSGLHNHQLANLQALAANNRPFPQRLPQSMQAHQGVPGFRAPHSLPHNSSSNPMACLFQNFQVGLSKNVSVPNTQTCAQSGMMSLPEVSGAKIRDIPHELRSQSMGPGGMEGLPGGGGESVDTIYRAVVEAASQGVPVVITTSVSSTTHARPIPTPAATSAFTASMRGPNNLPHPCQEPLLPEAEPRPRIRHGQPRAEQGKSAPDGGEAQDYFRSPGALRRQWEREAARHALSWQGEEFLECSAQVQGSPCMEGFSSLAHAPPRSSERQLAPLPPGDKAFLEDGFHFNNCHRAVAGGDMKEQVAERCAHVNGGPLLSGRGYGEALGPPRHDAMPEDQSPGSSTSLEGSLHKDYAHYNGHYNGCAASPSDREEDLRHPDSPLPSDLLHFRPRAFHMGQLVWGQIKGFPPWQGKLLGEEQVRRPSLQNSEQGKVDPGKLKTLTEDLEAFNRATKRNRNRGGKLNNHLEAAIHVTMSELDKMSGSVHQMPPRDGQLKPPKRRKISR</sequence>
<dbReference type="Proteomes" id="UP001152622">
    <property type="component" value="Chromosome 8"/>
</dbReference>
<gene>
    <name evidence="2" type="ORF">SKAU_G00230660</name>
</gene>
<evidence type="ECO:0008006" key="4">
    <source>
        <dbReference type="Google" id="ProtNLM"/>
    </source>
</evidence>
<dbReference type="GO" id="GO:0003682">
    <property type="term" value="F:chromatin binding"/>
    <property type="evidence" value="ECO:0007669"/>
    <property type="project" value="TreeGrafter"/>
</dbReference>
<evidence type="ECO:0000313" key="2">
    <source>
        <dbReference type="EMBL" id="KAJ8351590.1"/>
    </source>
</evidence>
<comment type="caution">
    <text evidence="2">The sequence shown here is derived from an EMBL/GenBank/DDBJ whole genome shotgun (WGS) entry which is preliminary data.</text>
</comment>
<dbReference type="OrthoDB" id="641149at2759"/>
<keyword evidence="3" id="KW-1185">Reference proteome</keyword>
<feature type="region of interest" description="Disordered" evidence="1">
    <location>
        <begin position="236"/>
        <end position="289"/>
    </location>
</feature>
<name>A0A9Q1F5P4_SYNKA</name>
<feature type="region of interest" description="Disordered" evidence="1">
    <location>
        <begin position="555"/>
        <end position="579"/>
    </location>
</feature>
<dbReference type="GO" id="GO:0005634">
    <property type="term" value="C:nucleus"/>
    <property type="evidence" value="ECO:0007669"/>
    <property type="project" value="TreeGrafter"/>
</dbReference>
<dbReference type="EMBL" id="JAINUF010000008">
    <property type="protein sequence ID" value="KAJ8351590.1"/>
    <property type="molecule type" value="Genomic_DNA"/>
</dbReference>
<evidence type="ECO:0000256" key="1">
    <source>
        <dbReference type="SAM" id="MobiDB-lite"/>
    </source>
</evidence>
<dbReference type="SUPFAM" id="SSF63748">
    <property type="entry name" value="Tudor/PWWP/MBT"/>
    <property type="match status" value="1"/>
</dbReference>
<reference evidence="2" key="1">
    <citation type="journal article" date="2023" name="Science">
        <title>Genome structures resolve the early diversification of teleost fishes.</title>
        <authorList>
            <person name="Parey E."/>
            <person name="Louis A."/>
            <person name="Montfort J."/>
            <person name="Bouchez O."/>
            <person name="Roques C."/>
            <person name="Iampietro C."/>
            <person name="Lluch J."/>
            <person name="Castinel A."/>
            <person name="Donnadieu C."/>
            <person name="Desvignes T."/>
            <person name="Floi Bucao C."/>
            <person name="Jouanno E."/>
            <person name="Wen M."/>
            <person name="Mejri S."/>
            <person name="Dirks R."/>
            <person name="Jansen H."/>
            <person name="Henkel C."/>
            <person name="Chen W.J."/>
            <person name="Zahm M."/>
            <person name="Cabau C."/>
            <person name="Klopp C."/>
            <person name="Thompson A.W."/>
            <person name="Robinson-Rechavi M."/>
            <person name="Braasch I."/>
            <person name="Lecointre G."/>
            <person name="Bobe J."/>
            <person name="Postlethwait J.H."/>
            <person name="Berthelot C."/>
            <person name="Roest Crollius H."/>
            <person name="Guiguen Y."/>
        </authorList>
    </citation>
    <scope>NUCLEOTIDE SEQUENCE</scope>
    <source>
        <strain evidence="2">WJC10195</strain>
    </source>
</reference>
<dbReference type="GO" id="GO:0010369">
    <property type="term" value="C:chromocenter"/>
    <property type="evidence" value="ECO:0007669"/>
    <property type="project" value="TreeGrafter"/>
</dbReference>
<protein>
    <recommendedName>
        <fullName evidence="4">Methyl-CpG binding domain protein 5</fullName>
    </recommendedName>
</protein>
<dbReference type="PANTHER" id="PTHR16112:SF18">
    <property type="entry name" value="METHYL-CPG-BINDING DOMAIN PROTEIN 5"/>
    <property type="match status" value="1"/>
</dbReference>
<dbReference type="Gene3D" id="2.30.30.140">
    <property type="match status" value="1"/>
</dbReference>
<feature type="region of interest" description="Disordered" evidence="1">
    <location>
        <begin position="394"/>
        <end position="424"/>
    </location>
</feature>
<evidence type="ECO:0000313" key="3">
    <source>
        <dbReference type="Proteomes" id="UP001152622"/>
    </source>
</evidence>
<feature type="region of interest" description="Disordered" evidence="1">
    <location>
        <begin position="436"/>
        <end position="458"/>
    </location>
</feature>
<dbReference type="AlphaFoldDB" id="A0A9Q1F5P4"/>
<feature type="compositionally biased region" description="Basic and acidic residues" evidence="1">
    <location>
        <begin position="444"/>
        <end position="454"/>
    </location>
</feature>
<accession>A0A9Q1F5P4</accession>
<dbReference type="PANTHER" id="PTHR16112">
    <property type="entry name" value="METHYL-CPG BINDING PROTEIN, DROSOPHILA"/>
    <property type="match status" value="1"/>
</dbReference>
<feature type="region of interest" description="Disordered" evidence="1">
    <location>
        <begin position="23"/>
        <end position="55"/>
    </location>
</feature>
<organism evidence="2 3">
    <name type="scientific">Synaphobranchus kaupii</name>
    <name type="common">Kaup's arrowtooth eel</name>
    <dbReference type="NCBI Taxonomy" id="118154"/>
    <lineage>
        <taxon>Eukaryota</taxon>
        <taxon>Metazoa</taxon>
        <taxon>Chordata</taxon>
        <taxon>Craniata</taxon>
        <taxon>Vertebrata</taxon>
        <taxon>Euteleostomi</taxon>
        <taxon>Actinopterygii</taxon>
        <taxon>Neopterygii</taxon>
        <taxon>Teleostei</taxon>
        <taxon>Anguilliformes</taxon>
        <taxon>Synaphobranchidae</taxon>
        <taxon>Synaphobranchus</taxon>
    </lineage>
</organism>